<dbReference type="Gene3D" id="3.20.20.80">
    <property type="entry name" value="Glycosidases"/>
    <property type="match status" value="1"/>
</dbReference>
<dbReference type="SUPFAM" id="SSF51161">
    <property type="entry name" value="Trimeric LpxA-like enzymes"/>
    <property type="match status" value="1"/>
</dbReference>
<dbReference type="AlphaFoldDB" id="A0A1H3F5J6"/>
<reference evidence="13 14" key="1">
    <citation type="submission" date="2016-10" db="EMBL/GenBank/DDBJ databases">
        <authorList>
            <person name="de Groot N.N."/>
        </authorList>
    </citation>
    <scope>NUCLEOTIDE SEQUENCE [LARGE SCALE GENOMIC DNA]</scope>
    <source>
        <strain evidence="13 14">DSM 26880</strain>
    </source>
</reference>
<feature type="domain" description="Nucleotidyl transferase" evidence="10">
    <location>
        <begin position="189"/>
        <end position="458"/>
    </location>
</feature>
<keyword evidence="4 9" id="KW-0548">Nucleotidyltransferase</keyword>
<dbReference type="EMBL" id="FNPF01000001">
    <property type="protein sequence ID" value="SDX85449.1"/>
    <property type="molecule type" value="Genomic_DNA"/>
</dbReference>
<dbReference type="NCBIfam" id="TIGR02091">
    <property type="entry name" value="glgC"/>
    <property type="match status" value="1"/>
</dbReference>
<evidence type="ECO:0000256" key="8">
    <source>
        <dbReference type="ARBA" id="ARBA00023277"/>
    </source>
</evidence>
<comment type="pathway">
    <text evidence="9">Glycan biosynthesis; glycogen biosynthesis.</text>
</comment>
<evidence type="ECO:0000256" key="2">
    <source>
        <dbReference type="ARBA" id="ARBA00022600"/>
    </source>
</evidence>
<dbReference type="InterPro" id="IPR013780">
    <property type="entry name" value="Glyco_hydro_b"/>
</dbReference>
<evidence type="ECO:0000259" key="11">
    <source>
        <dbReference type="Pfam" id="PF02806"/>
    </source>
</evidence>
<dbReference type="InterPro" id="IPR056818">
    <property type="entry name" value="GlmU/GlgC-like_hexapep"/>
</dbReference>
<dbReference type="InterPro" id="IPR011831">
    <property type="entry name" value="ADP-Glc_PPase"/>
</dbReference>
<dbReference type="Proteomes" id="UP000199286">
    <property type="component" value="Unassembled WGS sequence"/>
</dbReference>
<proteinExistence type="inferred from homology"/>
<dbReference type="NCBIfam" id="NF001947">
    <property type="entry name" value="PRK00725.1"/>
    <property type="match status" value="1"/>
</dbReference>
<evidence type="ECO:0000259" key="10">
    <source>
        <dbReference type="Pfam" id="PF00483"/>
    </source>
</evidence>
<comment type="catalytic activity">
    <reaction evidence="9">
        <text>alpha-D-glucose 1-phosphate + ATP + H(+) = ADP-alpha-D-glucose + diphosphate</text>
        <dbReference type="Rhea" id="RHEA:12120"/>
        <dbReference type="ChEBI" id="CHEBI:15378"/>
        <dbReference type="ChEBI" id="CHEBI:30616"/>
        <dbReference type="ChEBI" id="CHEBI:33019"/>
        <dbReference type="ChEBI" id="CHEBI:57498"/>
        <dbReference type="ChEBI" id="CHEBI:58601"/>
        <dbReference type="EC" id="2.7.7.27"/>
    </reaction>
</comment>
<dbReference type="GO" id="GO:0043169">
    <property type="term" value="F:cation binding"/>
    <property type="evidence" value="ECO:0007669"/>
    <property type="project" value="InterPro"/>
</dbReference>
<dbReference type="PANTHER" id="PTHR43523">
    <property type="entry name" value="GLUCOSE-1-PHOSPHATE ADENYLYLTRANSFERASE-RELATED"/>
    <property type="match status" value="1"/>
</dbReference>
<dbReference type="HAMAP" id="MF_00624">
    <property type="entry name" value="GlgC"/>
    <property type="match status" value="1"/>
</dbReference>
<evidence type="ECO:0000256" key="3">
    <source>
        <dbReference type="ARBA" id="ARBA00022679"/>
    </source>
</evidence>
<gene>
    <name evidence="9" type="primary">glgC</name>
    <name evidence="13" type="ORF">SAMN05444340_101158</name>
</gene>
<dbReference type="CDD" id="cd02508">
    <property type="entry name" value="ADP_Glucose_PP"/>
    <property type="match status" value="1"/>
</dbReference>
<dbReference type="Pfam" id="PF00483">
    <property type="entry name" value="NTP_transferase"/>
    <property type="match status" value="1"/>
</dbReference>
<evidence type="ECO:0000313" key="14">
    <source>
        <dbReference type="Proteomes" id="UP000199286"/>
    </source>
</evidence>
<feature type="binding site" evidence="9">
    <location>
        <position position="379"/>
    </location>
    <ligand>
        <name>alpha-D-glucose 1-phosphate</name>
        <dbReference type="ChEBI" id="CHEBI:58601"/>
    </ligand>
</feature>
<dbReference type="PROSITE" id="PS00808">
    <property type="entry name" value="ADP_GLC_PYROPHOSPH_1"/>
    <property type="match status" value="1"/>
</dbReference>
<feature type="domain" description="Glucose-1-phosphate adenylyltransferase/Bifunctional protein GlmU-like C-terminal hexapeptide" evidence="12">
    <location>
        <begin position="481"/>
        <end position="584"/>
    </location>
</feature>
<dbReference type="PANTHER" id="PTHR43523:SF2">
    <property type="entry name" value="GLUCOSE-1-PHOSPHATE ADENYLYLTRANSFERASE"/>
    <property type="match status" value="1"/>
</dbReference>
<dbReference type="UniPathway" id="UPA00164"/>
<evidence type="ECO:0000256" key="4">
    <source>
        <dbReference type="ARBA" id="ARBA00022695"/>
    </source>
</evidence>
<protein>
    <recommendedName>
        <fullName evidence="9">Glucose-1-phosphate adenylyltransferase</fullName>
        <ecNumber evidence="9">2.7.7.27</ecNumber>
    </recommendedName>
    <alternativeName>
        <fullName evidence="9">ADP-glucose pyrophosphorylase</fullName>
        <shortName evidence="9">ADPGlc PPase</shortName>
    </alternativeName>
    <alternativeName>
        <fullName evidence="9">ADP-glucose synthase</fullName>
    </alternativeName>
</protein>
<evidence type="ECO:0000256" key="5">
    <source>
        <dbReference type="ARBA" id="ARBA00022741"/>
    </source>
</evidence>
<dbReference type="Gene3D" id="2.160.10.10">
    <property type="entry name" value="Hexapeptide repeat proteins"/>
    <property type="match status" value="1"/>
</dbReference>
<dbReference type="Gene3D" id="2.60.40.1180">
    <property type="entry name" value="Golgi alpha-mannosidase II"/>
    <property type="match status" value="1"/>
</dbReference>
<comment type="subunit">
    <text evidence="9">Homotetramer.</text>
</comment>
<dbReference type="InterPro" id="IPR005835">
    <property type="entry name" value="NTP_transferase_dom"/>
</dbReference>
<dbReference type="InterPro" id="IPR006048">
    <property type="entry name" value="A-amylase/branching_C"/>
</dbReference>
<dbReference type="Gene3D" id="3.90.550.10">
    <property type="entry name" value="Spore Coat Polysaccharide Biosynthesis Protein SpsA, Chain A"/>
    <property type="match status" value="1"/>
</dbReference>
<dbReference type="PROSITE" id="PS00810">
    <property type="entry name" value="ADP_GLC_PYROPHOSPH_3"/>
    <property type="match status" value="1"/>
</dbReference>
<feature type="site" description="Could play a key role in the communication between the regulatory and the substrate sites" evidence="9">
    <location>
        <position position="280"/>
    </location>
</feature>
<organism evidence="13 14">
    <name type="scientific">Citreimonas salinaria</name>
    <dbReference type="NCBI Taxonomy" id="321339"/>
    <lineage>
        <taxon>Bacteria</taxon>
        <taxon>Pseudomonadati</taxon>
        <taxon>Pseudomonadota</taxon>
        <taxon>Alphaproteobacteria</taxon>
        <taxon>Rhodobacterales</taxon>
        <taxon>Roseobacteraceae</taxon>
        <taxon>Citreimonas</taxon>
    </lineage>
</organism>
<keyword evidence="2 9" id="KW-0321">Glycogen metabolism</keyword>
<keyword evidence="14" id="KW-1185">Reference proteome</keyword>
<sequence length="597" mass="65694">MGQEFAQAAELDQATGLDRHLLDNPEDAGVQRLVRDLHALYRAQPSMHALVTSPDGFQWIEADDAARSVLAWIRRSAGAGPDIVATCNFTPVERSAYTVCWPLAGRSHEALNTDAEIYGGRGRGNMGGVTAVDRPSHGQPASTGIYLPPLSVVFLVREQSGSAPSEPVASGRRRPLVETPSSLARDSMAFVLAGGRGSRLKELTDRRAKPAVHFGGKSRIIDFALSNALNSGIRKMSVATQYKAHSLIRHCQRGWNFFRAERNEYLDILPASQRVDEHQWYLGTADAVTQNIDIVDSYDVKYVLILAGDHIYKMDYGKMIAQHAESGADVTVGCLTVPRMEATAFGVMAVDANDTITSFLEKPADPPGTPDDPSIALASMGIYVFNWNLLRDLLIRDADDSNSSHDFGKDIIPQIVSKGIAKAHRFEDSCVRHTPDAPAYWRDVGTVDAFWKANIDLTDFDPDLDLWDKNWPIWTYSEVAPPAKFIHDEEKRRGTAVSSLVSGGCIISGTEIRQSLLFTQVHTNSYASLEQAVVLPYARIARHARLKKVVIDSGVEIPEGLVVGEDPVEDAKWFRVSDNGVTLITQAMLDMRESKLR</sequence>
<keyword evidence="8 9" id="KW-0119">Carbohydrate metabolism</keyword>
<dbReference type="PROSITE" id="PS00809">
    <property type="entry name" value="ADP_GLC_PYROPHOSPH_2"/>
    <property type="match status" value="1"/>
</dbReference>
<dbReference type="GO" id="GO:0005524">
    <property type="term" value="F:ATP binding"/>
    <property type="evidence" value="ECO:0007669"/>
    <property type="project" value="UniProtKB-KW"/>
</dbReference>
<dbReference type="SUPFAM" id="SSF51011">
    <property type="entry name" value="Glycosyl hydrolase domain"/>
    <property type="match status" value="1"/>
</dbReference>
<dbReference type="SUPFAM" id="SSF53448">
    <property type="entry name" value="Nucleotide-diphospho-sugar transferases"/>
    <property type="match status" value="1"/>
</dbReference>
<keyword evidence="6 9" id="KW-0067">ATP-binding</keyword>
<evidence type="ECO:0000256" key="1">
    <source>
        <dbReference type="ARBA" id="ARBA00010443"/>
    </source>
</evidence>
<name>A0A1H3F5J6_9RHOB</name>
<dbReference type="Pfam" id="PF02806">
    <property type="entry name" value="Alpha-amylase_C"/>
    <property type="match status" value="1"/>
</dbReference>
<keyword evidence="5 9" id="KW-0547">Nucleotide-binding</keyword>
<evidence type="ECO:0000256" key="6">
    <source>
        <dbReference type="ARBA" id="ARBA00022840"/>
    </source>
</evidence>
<dbReference type="InterPro" id="IPR029044">
    <property type="entry name" value="Nucleotide-diphossugar_trans"/>
</dbReference>
<dbReference type="GO" id="GO:0008878">
    <property type="term" value="F:glucose-1-phosphate adenylyltransferase activity"/>
    <property type="evidence" value="ECO:0007669"/>
    <property type="project" value="UniProtKB-UniRule"/>
</dbReference>
<dbReference type="InterPro" id="IPR005836">
    <property type="entry name" value="ADP_Glu_pyroP_CS"/>
</dbReference>
<dbReference type="GO" id="GO:0005978">
    <property type="term" value="P:glycogen biosynthetic process"/>
    <property type="evidence" value="ECO:0007669"/>
    <property type="project" value="UniProtKB-UniRule"/>
</dbReference>
<dbReference type="Pfam" id="PF24894">
    <property type="entry name" value="Hexapep_GlmU"/>
    <property type="match status" value="1"/>
</dbReference>
<keyword evidence="3 9" id="KW-0808">Transferase</keyword>
<dbReference type="STRING" id="321339.SAMN05444340_101158"/>
<evidence type="ECO:0000256" key="9">
    <source>
        <dbReference type="HAMAP-Rule" id="MF_00624"/>
    </source>
</evidence>
<dbReference type="EC" id="2.7.7.27" evidence="9"/>
<feature type="binding site" evidence="9">
    <location>
        <begin position="361"/>
        <end position="362"/>
    </location>
    <ligand>
        <name>alpha-D-glucose 1-phosphate</name>
        <dbReference type="ChEBI" id="CHEBI:58601"/>
    </ligand>
</feature>
<dbReference type="InterPro" id="IPR011004">
    <property type="entry name" value="Trimer_LpxA-like_sf"/>
</dbReference>
<feature type="domain" description="Alpha-amylase/branching enzyme C-terminal all beta" evidence="11">
    <location>
        <begin position="59"/>
        <end position="157"/>
    </location>
</feature>
<comment type="function">
    <text evidence="9">Involved in the biosynthesis of ADP-glucose, a building block required for the elongation reactions to produce glycogen. Catalyzes the reaction between ATP and alpha-D-glucose 1-phosphate (G1P) to produce pyrophosphate and ADP-Glc.</text>
</comment>
<comment type="similarity">
    <text evidence="1 9">Belongs to the bacterial/plant glucose-1-phosphate adenylyltransferase family.</text>
</comment>
<dbReference type="FunFam" id="2.60.40.1180:FF:000002">
    <property type="entry name" value="1,4-alpha-glucan branching enzyme GlgB"/>
    <property type="match status" value="1"/>
</dbReference>
<dbReference type="CDD" id="cd04651">
    <property type="entry name" value="LbH_G1P_AT_C"/>
    <property type="match status" value="1"/>
</dbReference>
<evidence type="ECO:0000259" key="12">
    <source>
        <dbReference type="Pfam" id="PF24894"/>
    </source>
</evidence>
<feature type="site" description="Could play a key role in the communication between the regulatory and the substrate sites" evidence="9">
    <location>
        <position position="241"/>
    </location>
</feature>
<dbReference type="NCBIfam" id="NF002023">
    <property type="entry name" value="PRK00844.1"/>
    <property type="match status" value="1"/>
</dbReference>
<evidence type="ECO:0000313" key="13">
    <source>
        <dbReference type="EMBL" id="SDX85449.1"/>
    </source>
</evidence>
<accession>A0A1H3F5J6</accession>
<evidence type="ECO:0000256" key="7">
    <source>
        <dbReference type="ARBA" id="ARBA00023056"/>
    </source>
</evidence>
<feature type="binding site" evidence="9">
    <location>
        <position position="281"/>
    </location>
    <ligand>
        <name>alpha-D-glucose 1-phosphate</name>
        <dbReference type="ChEBI" id="CHEBI:58601"/>
    </ligand>
</feature>
<dbReference type="InterPro" id="IPR023049">
    <property type="entry name" value="GlgC_bac"/>
</dbReference>
<feature type="binding site" evidence="9">
    <location>
        <position position="346"/>
    </location>
    <ligand>
        <name>alpha-D-glucose 1-phosphate</name>
        <dbReference type="ChEBI" id="CHEBI:58601"/>
    </ligand>
</feature>
<keyword evidence="7 9" id="KW-0320">Glycogen biosynthesis</keyword>